<comment type="caution">
    <text evidence="2">The sequence shown here is derived from an EMBL/GenBank/DDBJ whole genome shotgun (WGS) entry which is preliminary data.</text>
</comment>
<dbReference type="AlphaFoldDB" id="A0A1Q3BX14"/>
<organism evidence="2 3">
    <name type="scientific">Cephalotus follicularis</name>
    <name type="common">Albany pitcher plant</name>
    <dbReference type="NCBI Taxonomy" id="3775"/>
    <lineage>
        <taxon>Eukaryota</taxon>
        <taxon>Viridiplantae</taxon>
        <taxon>Streptophyta</taxon>
        <taxon>Embryophyta</taxon>
        <taxon>Tracheophyta</taxon>
        <taxon>Spermatophyta</taxon>
        <taxon>Magnoliopsida</taxon>
        <taxon>eudicotyledons</taxon>
        <taxon>Gunneridae</taxon>
        <taxon>Pentapetalae</taxon>
        <taxon>rosids</taxon>
        <taxon>fabids</taxon>
        <taxon>Oxalidales</taxon>
        <taxon>Cephalotaceae</taxon>
        <taxon>Cephalotus</taxon>
    </lineage>
</organism>
<dbReference type="InterPro" id="IPR036397">
    <property type="entry name" value="RNaseH_sf"/>
</dbReference>
<dbReference type="InterPro" id="IPR002156">
    <property type="entry name" value="RNaseH_domain"/>
</dbReference>
<keyword evidence="3" id="KW-1185">Reference proteome</keyword>
<dbReference type="GO" id="GO:0003676">
    <property type="term" value="F:nucleic acid binding"/>
    <property type="evidence" value="ECO:0007669"/>
    <property type="project" value="InterPro"/>
</dbReference>
<dbReference type="Pfam" id="PF00665">
    <property type="entry name" value="rve"/>
    <property type="match status" value="1"/>
</dbReference>
<dbReference type="Gene3D" id="1.10.340.70">
    <property type="match status" value="1"/>
</dbReference>
<dbReference type="GO" id="GO:0004523">
    <property type="term" value="F:RNA-DNA hybrid ribonuclease activity"/>
    <property type="evidence" value="ECO:0007669"/>
    <property type="project" value="InterPro"/>
</dbReference>
<protein>
    <submittedName>
        <fullName evidence="2">Rve domain-containing protein/RVT_3 domain-containing protein</fullName>
    </submittedName>
</protein>
<dbReference type="PANTHER" id="PTHR48475:SF2">
    <property type="entry name" value="RIBONUCLEASE H"/>
    <property type="match status" value="1"/>
</dbReference>
<dbReference type="OrthoDB" id="8947436at2759"/>
<gene>
    <name evidence="2" type="ORF">CFOL_v3_15907</name>
</gene>
<feature type="domain" description="Integrase catalytic" evidence="1">
    <location>
        <begin position="296"/>
        <end position="434"/>
    </location>
</feature>
<dbReference type="SUPFAM" id="SSF53098">
    <property type="entry name" value="Ribonuclease H-like"/>
    <property type="match status" value="2"/>
</dbReference>
<sequence>MERMEEDPSENKRGIWKLSLNGSSCIANSGAGLVLMSPDGWTLEYALRFRFKATNNEAKWEALIAGPTNSKHFEVQKIEASSDSQLVVGLANGEYETQEDRMVKYLSHFQSMKSFFEVLRVLKVPRVENVRADQLSKLATTEELVKNQTVLIDYLDRPTISEVDIMDIDMPQEPNWMSPFINWLRNGILPEDTIDARKLVYRVNMFQFRDGILYKRSFSFPWLRCLTPLAADYAFKEVHEGICGNHTRDITLSHKLLRQGYYWPTMHQDAIDLVRKCDKCQRNANISKRPSQPLTSITAPWTFAQWGMDFVGPLPMTTGQRKFLIVAVDYFTKWVEAEPLATITEKNTESFVWKSIICRFGVSRTIVSDNGKQFDCKAFCDFCKEWRIEHRLASVAYPQSNGQAEVINKEIISGLKKCLEDSKRRWTEELPSVL</sequence>
<dbReference type="Gene3D" id="3.30.420.10">
    <property type="entry name" value="Ribonuclease H-like superfamily/Ribonuclease H"/>
    <property type="match status" value="2"/>
</dbReference>
<evidence type="ECO:0000259" key="1">
    <source>
        <dbReference type="PROSITE" id="PS50994"/>
    </source>
</evidence>
<proteinExistence type="predicted"/>
<dbReference type="EMBL" id="BDDD01001001">
    <property type="protein sequence ID" value="GAV72419.1"/>
    <property type="molecule type" value="Genomic_DNA"/>
</dbReference>
<accession>A0A1Q3BX14</accession>
<dbReference type="PANTHER" id="PTHR48475">
    <property type="entry name" value="RIBONUCLEASE H"/>
    <property type="match status" value="1"/>
</dbReference>
<evidence type="ECO:0000313" key="3">
    <source>
        <dbReference type="Proteomes" id="UP000187406"/>
    </source>
</evidence>
<dbReference type="InterPro" id="IPR001584">
    <property type="entry name" value="Integrase_cat-core"/>
</dbReference>
<dbReference type="PROSITE" id="PS50994">
    <property type="entry name" value="INTEGRASE"/>
    <property type="match status" value="1"/>
</dbReference>
<dbReference type="GO" id="GO:0015074">
    <property type="term" value="P:DNA integration"/>
    <property type="evidence" value="ECO:0007669"/>
    <property type="project" value="InterPro"/>
</dbReference>
<dbReference type="InterPro" id="IPR041588">
    <property type="entry name" value="Integrase_H2C2"/>
</dbReference>
<name>A0A1Q3BX14_CEPFO</name>
<dbReference type="InParanoid" id="A0A1Q3BX14"/>
<dbReference type="Proteomes" id="UP000187406">
    <property type="component" value="Unassembled WGS sequence"/>
</dbReference>
<dbReference type="Pfam" id="PF17921">
    <property type="entry name" value="Integrase_H2C2"/>
    <property type="match status" value="1"/>
</dbReference>
<reference evidence="3" key="1">
    <citation type="submission" date="2016-04" db="EMBL/GenBank/DDBJ databases">
        <title>Cephalotus genome sequencing.</title>
        <authorList>
            <person name="Fukushima K."/>
            <person name="Hasebe M."/>
            <person name="Fang X."/>
        </authorList>
    </citation>
    <scope>NUCLEOTIDE SEQUENCE [LARGE SCALE GENOMIC DNA]</scope>
    <source>
        <strain evidence="3">cv. St1</strain>
    </source>
</reference>
<dbReference type="InterPro" id="IPR012337">
    <property type="entry name" value="RNaseH-like_sf"/>
</dbReference>
<dbReference type="CDD" id="cd09279">
    <property type="entry name" value="RNase_HI_like"/>
    <property type="match status" value="1"/>
</dbReference>
<dbReference type="Pfam" id="PF13456">
    <property type="entry name" value="RVT_3"/>
    <property type="match status" value="1"/>
</dbReference>
<evidence type="ECO:0000313" key="2">
    <source>
        <dbReference type="EMBL" id="GAV72419.1"/>
    </source>
</evidence>